<sequence>MNKKIPLVIVSLFLLSLAGGLFAYHFSTHEPSMSVDAESVKYIHDLQGTVMWLGPMILVVPPGTYAHVGNMTLTSYEVTLMLTSGPGFALEVDNSTEGYFTGKILPFVLVFAPNTWSTVKVNYSSFDGNFTGVSTAGQVSWMYGDGIMFSNASPGLYKFVTSTKPFGEPPKTVSYPVKPAFGLTPVNGVTYEINGTKGGVTVDSNLIVVVQPGTYQRFSNGTVFKDYNFSLVYYSPYNISVIPFPDQYPFLAFAYAVNGQVTYNESSNKPYITVILSPSAGVMMWDWGMVDGHPGYVIDPHVLVGQGSDDNVVVNLNFKRPVPWIFTLTLD</sequence>
<gene>
    <name evidence="1" type="ORF">IC007_0922</name>
</gene>
<dbReference type="AlphaFoldDB" id="A0A510E1P6"/>
<name>A0A510E1P6_9CREN</name>
<dbReference type="Proteomes" id="UP000325030">
    <property type="component" value="Chromosome"/>
</dbReference>
<evidence type="ECO:0000313" key="1">
    <source>
        <dbReference type="EMBL" id="BBG26414.1"/>
    </source>
</evidence>
<dbReference type="EMBL" id="AP018930">
    <property type="protein sequence ID" value="BBG26414.1"/>
    <property type="molecule type" value="Genomic_DNA"/>
</dbReference>
<accession>A0A510E1P6</accession>
<organism evidence="1 2">
    <name type="scientific">Sulfuracidifex tepidarius</name>
    <dbReference type="NCBI Taxonomy" id="1294262"/>
    <lineage>
        <taxon>Archaea</taxon>
        <taxon>Thermoproteota</taxon>
        <taxon>Thermoprotei</taxon>
        <taxon>Sulfolobales</taxon>
        <taxon>Sulfolobaceae</taxon>
        <taxon>Sulfuracidifex</taxon>
    </lineage>
</organism>
<proteinExistence type="predicted"/>
<reference evidence="2" key="1">
    <citation type="submission" date="2018-09" db="EMBL/GenBank/DDBJ databases">
        <title>Complete Genome Sequencing of Sulfolobus sp. JCM 16834.</title>
        <authorList>
            <person name="Kato S."/>
            <person name="Itoh T."/>
            <person name="Ohkuma M."/>
        </authorList>
    </citation>
    <scope>NUCLEOTIDE SEQUENCE [LARGE SCALE GENOMIC DNA]</scope>
    <source>
        <strain evidence="2">IC-007</strain>
    </source>
</reference>
<evidence type="ECO:0000313" key="2">
    <source>
        <dbReference type="Proteomes" id="UP000325030"/>
    </source>
</evidence>
<protein>
    <submittedName>
        <fullName evidence="1">Uncharacterized protein</fullName>
    </submittedName>
</protein>
<dbReference type="RefSeq" id="WP_149564758.1">
    <property type="nucleotide sequence ID" value="NZ_AP018930.1"/>
</dbReference>
<dbReference type="GeneID" id="41717307"/>